<dbReference type="InterPro" id="IPR031139">
    <property type="entry name" value="RPGRIP1_fam"/>
</dbReference>
<dbReference type="InterPro" id="IPR000008">
    <property type="entry name" value="C2_dom"/>
</dbReference>
<dbReference type="CDD" id="cd00030">
    <property type="entry name" value="C2"/>
    <property type="match status" value="1"/>
</dbReference>
<comment type="similarity">
    <text evidence="2">Belongs to the RPGRIP1 family.</text>
</comment>
<dbReference type="GO" id="GO:0035869">
    <property type="term" value="C:ciliary transition zone"/>
    <property type="evidence" value="ECO:0007669"/>
    <property type="project" value="TreeGrafter"/>
</dbReference>
<dbReference type="SUPFAM" id="SSF49562">
    <property type="entry name" value="C2 domain (Calcium/lipid-binding domain, CaLB)"/>
    <property type="match status" value="2"/>
</dbReference>
<reference evidence="10" key="1">
    <citation type="journal article" date="2015" name="PLoS Genet.">
        <title>Genome Sequence and Transcriptome Analyses of Chrysochromulina tobin: Metabolic Tools for Enhanced Algal Fitness in the Prominent Order Prymnesiales (Haptophyceae).</title>
        <authorList>
            <person name="Hovde B.T."/>
            <person name="Deodato C.R."/>
            <person name="Hunsperger H.M."/>
            <person name="Ryken S.A."/>
            <person name="Yost W."/>
            <person name="Jha R.K."/>
            <person name="Patterson J."/>
            <person name="Monnat R.J. Jr."/>
            <person name="Barlow S.B."/>
            <person name="Starkenburg S.R."/>
            <person name="Cattolico R.A."/>
        </authorList>
    </citation>
    <scope>NUCLEOTIDE SEQUENCE</scope>
    <source>
        <strain evidence="10">CCMP291</strain>
    </source>
</reference>
<dbReference type="Gene3D" id="2.60.40.150">
    <property type="entry name" value="C2 domain"/>
    <property type="match status" value="5"/>
</dbReference>
<organism evidence="9 10">
    <name type="scientific">Chrysochromulina tobinii</name>
    <dbReference type="NCBI Taxonomy" id="1460289"/>
    <lineage>
        <taxon>Eukaryota</taxon>
        <taxon>Haptista</taxon>
        <taxon>Haptophyta</taxon>
        <taxon>Prymnesiophyceae</taxon>
        <taxon>Prymnesiales</taxon>
        <taxon>Chrysochromulinaceae</taxon>
        <taxon>Chrysochromulina</taxon>
    </lineage>
</organism>
<name>A0A0M0JJ88_9EUKA</name>
<feature type="region of interest" description="Disordered" evidence="7">
    <location>
        <begin position="76"/>
        <end position="145"/>
    </location>
</feature>
<gene>
    <name evidence="9" type="ORF">Ctob_010814</name>
</gene>
<evidence type="ECO:0000256" key="4">
    <source>
        <dbReference type="ARBA" id="ARBA00023069"/>
    </source>
</evidence>
<dbReference type="Pfam" id="PF11618">
    <property type="entry name" value="C2-C2_1"/>
    <property type="match status" value="2"/>
</dbReference>
<feature type="coiled-coil region" evidence="6">
    <location>
        <begin position="480"/>
        <end position="514"/>
    </location>
</feature>
<evidence type="ECO:0000256" key="3">
    <source>
        <dbReference type="ARBA" id="ARBA00023054"/>
    </source>
</evidence>
<dbReference type="PANTHER" id="PTHR14240">
    <property type="entry name" value="RETINITIS PIGMENTOSA GTPASE REGULATOR-INTERACTING PROTEIN"/>
    <property type="match status" value="1"/>
</dbReference>
<feature type="non-terminal residue" evidence="9">
    <location>
        <position position="1510"/>
    </location>
</feature>
<dbReference type="InterPro" id="IPR035892">
    <property type="entry name" value="C2_domain_sf"/>
</dbReference>
<evidence type="ECO:0000313" key="10">
    <source>
        <dbReference type="Proteomes" id="UP000037460"/>
    </source>
</evidence>
<dbReference type="Proteomes" id="UP000037460">
    <property type="component" value="Unassembled WGS sequence"/>
</dbReference>
<evidence type="ECO:0000259" key="8">
    <source>
        <dbReference type="PROSITE" id="PS50004"/>
    </source>
</evidence>
<dbReference type="PROSITE" id="PS50004">
    <property type="entry name" value="C2"/>
    <property type="match status" value="1"/>
</dbReference>
<feature type="coiled-coil region" evidence="6">
    <location>
        <begin position="252"/>
        <end position="385"/>
    </location>
</feature>
<evidence type="ECO:0000256" key="5">
    <source>
        <dbReference type="ARBA" id="ARBA00023273"/>
    </source>
</evidence>
<dbReference type="PANTHER" id="PTHR14240:SF1">
    <property type="entry name" value="PROTEIN FANTOM-RELATED"/>
    <property type="match status" value="1"/>
</dbReference>
<dbReference type="InterPro" id="IPR021656">
    <property type="entry name" value="C2-C2_1"/>
</dbReference>
<accession>A0A0M0JJ88</accession>
<dbReference type="EMBL" id="JWZX01002839">
    <property type="protein sequence ID" value="KOO26535.1"/>
    <property type="molecule type" value="Genomic_DNA"/>
</dbReference>
<keyword evidence="5" id="KW-0966">Cell projection</keyword>
<comment type="subcellular location">
    <subcellularLocation>
        <location evidence="1">Cell projection</location>
        <location evidence="1">Cilium</location>
    </subcellularLocation>
</comment>
<evidence type="ECO:0000256" key="6">
    <source>
        <dbReference type="SAM" id="Coils"/>
    </source>
</evidence>
<proteinExistence type="inferred from homology"/>
<evidence type="ECO:0000256" key="7">
    <source>
        <dbReference type="SAM" id="MobiDB-lite"/>
    </source>
</evidence>
<feature type="compositionally biased region" description="Low complexity" evidence="7">
    <location>
        <begin position="94"/>
        <end position="133"/>
    </location>
</feature>
<feature type="compositionally biased region" description="Gly residues" evidence="7">
    <location>
        <begin position="134"/>
        <end position="144"/>
    </location>
</feature>
<dbReference type="SMART" id="SM00239">
    <property type="entry name" value="C2"/>
    <property type="match status" value="1"/>
</dbReference>
<sequence length="1510" mass="162549">MEKSETVKKLGVQLVRIRNDWQSQTVPKDLAPAAKAKAVAEASKADRISELELELSRREAYESRLQQQLLVLKQQAGTGNASAGRGPITRQKRQAPTARPASAPRSASAIGGTAAPAGGPPGADRPSSARPAAAGGGGTEGGAGDMRSLLEMLQDKDRTLEELRARIALQEDMMSAKAAQHQHEEAVSESADFGAARSALAAGVSDGAVGAELRRQLKKSQFDTMLLEQRYQHLDARFKTLRENHEKVLSQMSDLNGALKKERFERSRLQQEAGAAALAQEEANERALEIESLKAELHCLQEENRRLISKAFSNDDAGEIARQKQELAMRDAKIKKLQEEAEALRRGKKDLSDATAKVEGRISLIQAEREEARRAERKVAAELGERDEEIERLKKQLALFTGDTGVPPQEIERALEMVRRATRENVDTSSATAVAAAGLRLVDTDLKSLGLSPLAKREVESILLQNSELITQLEKTELLLKNQTQLRNVLTAELEAAKKAAKEEAGRIQRREAQRVAELAEAKRQLLLVQESVARSGAGGRAGGGKMVLSGGAGGDGRRTSHAVGGRGAVLPLAAADTESIADSTISNDSEVDVRLDENIFELRVVRASLQPAFFRARPSTFCSFDFYQHDTQASPMRQGLEPEFDFTAQFVLEVNDLFLHYAATSVLAIELYQSLGVECALVARTDAPLRELLQGRRGKLVKHAQLYSVSEPSGASGAPQVVGTLVYEMRMRKKIDAPVHSFMQRFPDVATLALMPVRPGARTSEAIVTVRRASGLRLRAGGAGPPAPYVHFEFFEYGEHETVAKEGSHPTYEQEFRFPVERDGDFIEYLKQAKLRLNVFDENEEDTEAMIGYAELGLTPLLTSARLDAPELPLLDMRGGPAGALHITIELRDATQPKPISLSAGAPALLAGSTDEAAAKIQARYRGNMTRATGKGGMSVERPVPLVVGVKTLKLSDDVLRTPGLGAVWVEVDVLGLSREQLRTTKLTPKPTVELNFEASIPVKSSGAEADALRRALEASTPQDSDVLFTAMAQGASGPTQLGVGFVNLKELYTAGRELPSATVTLRGSNERRVGSLDISLAALGALHRASAADTVRVCVGTISLPDDIVHDPSVAELWVEVDLSCCAVPTALRTKAVTNQPLTRRSAAEGGGSTTLDFGFTHQVATPAGSAALLALQKALATKEESDSDVYFVLKARGKGGGGKGEARPSGADRELAEGYLNLEAMLKQGTDHINLPLKLERKGGGVAATLQVSLIAVEPLRRIQFPVSSSDAIRIDVGELTASEALVGDGAIVDVWVEIDVLDLDGGTPLRTPPLRKTAPKLDFNFSQTLTVDGDKLETLRRALEGPEQESDVYFVLKGRGPRVPERELAQGFINLQHLAQSVAKGGSGDVVRTKISLISEERKSYGNLVVSLVASELLTRARQAQLGGSKDAIRLELGALELAPIVRADASVFELWVEIDFLGMGEPAPLATARVPKGASATLELEYKHTIAVPPGSRQQATLKTA</sequence>
<evidence type="ECO:0000256" key="2">
    <source>
        <dbReference type="ARBA" id="ARBA00006042"/>
    </source>
</evidence>
<dbReference type="GO" id="GO:1905515">
    <property type="term" value="P:non-motile cilium assembly"/>
    <property type="evidence" value="ECO:0007669"/>
    <property type="project" value="TreeGrafter"/>
</dbReference>
<protein>
    <submittedName>
        <fullName evidence="9">Protein fantom isoform 1</fullName>
    </submittedName>
</protein>
<feature type="domain" description="C2" evidence="8">
    <location>
        <begin position="747"/>
        <end position="872"/>
    </location>
</feature>
<dbReference type="OrthoDB" id="2133912at2759"/>
<evidence type="ECO:0000256" key="1">
    <source>
        <dbReference type="ARBA" id="ARBA00004138"/>
    </source>
</evidence>
<keyword evidence="10" id="KW-1185">Reference proteome</keyword>
<feature type="coiled-coil region" evidence="6">
    <location>
        <begin position="146"/>
        <end position="180"/>
    </location>
</feature>
<keyword evidence="4" id="KW-0969">Cilium</keyword>
<comment type="caution">
    <text evidence="9">The sequence shown here is derived from an EMBL/GenBank/DDBJ whole genome shotgun (WGS) entry which is preliminary data.</text>
</comment>
<dbReference type="PROSITE" id="PS50096">
    <property type="entry name" value="IQ"/>
    <property type="match status" value="1"/>
</dbReference>
<dbReference type="GO" id="GO:0005856">
    <property type="term" value="C:cytoskeleton"/>
    <property type="evidence" value="ECO:0007669"/>
    <property type="project" value="UniProtKB-ARBA"/>
</dbReference>
<keyword evidence="3 6" id="KW-0175">Coiled coil</keyword>
<evidence type="ECO:0000313" key="9">
    <source>
        <dbReference type="EMBL" id="KOO26535.1"/>
    </source>
</evidence>